<keyword evidence="2" id="KW-0233">DNA recombination</keyword>
<dbReference type="GO" id="GO:0015074">
    <property type="term" value="P:DNA integration"/>
    <property type="evidence" value="ECO:0007669"/>
    <property type="project" value="InterPro"/>
</dbReference>
<evidence type="ECO:0000313" key="4">
    <source>
        <dbReference type="Proteomes" id="UP000028709"/>
    </source>
</evidence>
<keyword evidence="4" id="KW-1185">Reference proteome</keyword>
<name>A0A086AXH1_9FLAO</name>
<dbReference type="GO" id="GO:0006310">
    <property type="term" value="P:DNA recombination"/>
    <property type="evidence" value="ECO:0007669"/>
    <property type="project" value="UniProtKB-KW"/>
</dbReference>
<dbReference type="Proteomes" id="UP000028709">
    <property type="component" value="Unassembled WGS sequence"/>
</dbReference>
<dbReference type="STRING" id="558152.IQ37_15205"/>
<gene>
    <name evidence="3" type="ORF">IQ37_15205</name>
</gene>
<organism evidence="3 4">
    <name type="scientific">Chryseobacterium piperi</name>
    <dbReference type="NCBI Taxonomy" id="558152"/>
    <lineage>
        <taxon>Bacteria</taxon>
        <taxon>Pseudomonadati</taxon>
        <taxon>Bacteroidota</taxon>
        <taxon>Flavobacteriia</taxon>
        <taxon>Flavobacteriales</taxon>
        <taxon>Weeksellaceae</taxon>
        <taxon>Chryseobacterium group</taxon>
        <taxon>Chryseobacterium</taxon>
    </lineage>
</organism>
<dbReference type="AlphaFoldDB" id="A0A086AXH1"/>
<evidence type="ECO:0000256" key="1">
    <source>
        <dbReference type="ARBA" id="ARBA00023125"/>
    </source>
</evidence>
<evidence type="ECO:0008006" key="5">
    <source>
        <dbReference type="Google" id="ProtNLM"/>
    </source>
</evidence>
<dbReference type="KEGG" id="cpip:CJF12_10670"/>
<dbReference type="GO" id="GO:0003677">
    <property type="term" value="F:DNA binding"/>
    <property type="evidence" value="ECO:0007669"/>
    <property type="project" value="UniProtKB-KW"/>
</dbReference>
<dbReference type="InterPro" id="IPR010998">
    <property type="entry name" value="Integrase_recombinase_N"/>
</dbReference>
<evidence type="ECO:0000256" key="2">
    <source>
        <dbReference type="ARBA" id="ARBA00023172"/>
    </source>
</evidence>
<dbReference type="Gene3D" id="1.10.443.10">
    <property type="entry name" value="Intergrase catalytic core"/>
    <property type="match status" value="1"/>
</dbReference>
<protein>
    <recommendedName>
        <fullName evidence="5">Tyr recombinase domain-containing protein</fullName>
    </recommendedName>
</protein>
<dbReference type="EMBL" id="JPRJ01000034">
    <property type="protein sequence ID" value="KFF21385.1"/>
    <property type="molecule type" value="Genomic_DNA"/>
</dbReference>
<keyword evidence="1" id="KW-0238">DNA-binding</keyword>
<dbReference type="InterPro" id="IPR013762">
    <property type="entry name" value="Integrase-like_cat_sf"/>
</dbReference>
<proteinExistence type="predicted"/>
<reference evidence="3 4" key="1">
    <citation type="submission" date="2014-07" db="EMBL/GenBank/DDBJ databases">
        <title>Genome of Chryseobacterium piperi CTM.</title>
        <authorList>
            <person name="Pipes S.E."/>
            <person name="Stropko S.J."/>
            <person name="Newman J.D."/>
        </authorList>
    </citation>
    <scope>NUCLEOTIDE SEQUENCE [LARGE SCALE GENOMIC DNA]</scope>
    <source>
        <strain evidence="3 4">CTM</strain>
    </source>
</reference>
<comment type="caution">
    <text evidence="3">The sequence shown here is derived from an EMBL/GenBank/DDBJ whole genome shotgun (WGS) entry which is preliminary data.</text>
</comment>
<dbReference type="Gene3D" id="1.10.150.130">
    <property type="match status" value="1"/>
</dbReference>
<dbReference type="SUPFAM" id="SSF56349">
    <property type="entry name" value="DNA breaking-rejoining enzymes"/>
    <property type="match status" value="1"/>
</dbReference>
<evidence type="ECO:0000313" key="3">
    <source>
        <dbReference type="EMBL" id="KFF21385.1"/>
    </source>
</evidence>
<sequence length="426" mass="50540">MTVNIKSTIMRKRKKELIKLLNGCSRTEVYFSPKDCLLLKANSEFPRNWFVECRFYDPEYKEAYPYPKGFQYRKKFSGDDLQVLKLTAKLFKEEMEKMLDEKKFNPISKNYMTERKTYFHPYMPFVKALEKAYDNLKSSWSKNHAKEVKRCIGHVNNIKDKLDFSELLISDVRTWHIKTILDELELTNSVFNKSRSYLQACFKELTQYGCCENNPVNGVSKKIEEETIREVISENKLKYVFKFLQDKYYTFFRYGKIFFYSGGRTTELFRVQKKHVDLINQEYKVLIKKGKQYTWVKKVIIPASYSYWKEVIDLCEDNDDFLFSKNLEPGSVAISAKQISIRWKRHVKDKVIKDDHGEIIEVTEDFYSLKHLFLDKLDEMSTAPIIPIESPSQRMANHTTENTTNIYTKGKTSRKNADLKRIKLII</sequence>
<dbReference type="eggNOG" id="COG0582">
    <property type="taxonomic scope" value="Bacteria"/>
</dbReference>
<dbReference type="InterPro" id="IPR011010">
    <property type="entry name" value="DNA_brk_join_enz"/>
</dbReference>
<accession>A0A086AXH1</accession>